<evidence type="ECO:0000313" key="3">
    <source>
        <dbReference type="Proteomes" id="UP000306584"/>
    </source>
</evidence>
<feature type="compositionally biased region" description="Basic residues" evidence="1">
    <location>
        <begin position="92"/>
        <end position="101"/>
    </location>
</feature>
<evidence type="ECO:0000313" key="2">
    <source>
        <dbReference type="EMBL" id="THY35294.1"/>
    </source>
</evidence>
<sequence length="373" mass="41858">MVSTELSKMANPTDIRVNEAQAHDTWFSGTDPIDIAELCRIRPRNWLAFHDEAQHHHNSSSQQRSTPVLTENLPIFSTKRVRDSICVYKDRKSKTRRQVRRKPNELSEPTVTDDEVSERQPTSLKSDSIRSQASILSKLVVKKAAKSFCVFMLCTPPDDYTAPPSRAVSLPANASTTSKIANKFWTFVDGESRYPSQAKSESRANLTSPTLRPRDGAAAINHGSTTTISHVEGPDPNNTPRRMEAREAFPIFDTDIWKSARRPSSLLSMHSQASQKTYTSTRPLPPTPYLTPHSPDEEYVECNHREWIPEQDISPCTSIHGDRTSNCQIDVRRASDMHSQHCGWDLGGSSVTSAESVYSKVNMSREQSFADDI</sequence>
<feature type="region of interest" description="Disordered" evidence="1">
    <location>
        <begin position="195"/>
        <end position="242"/>
    </location>
</feature>
<proteinExistence type="predicted"/>
<accession>A0A4S9M003</accession>
<comment type="caution">
    <text evidence="2">The sequence shown here is derived from an EMBL/GenBank/DDBJ whole genome shotgun (WGS) entry which is preliminary data.</text>
</comment>
<feature type="region of interest" description="Disordered" evidence="1">
    <location>
        <begin position="263"/>
        <end position="295"/>
    </location>
</feature>
<feature type="region of interest" description="Disordered" evidence="1">
    <location>
        <begin position="92"/>
        <end position="128"/>
    </location>
</feature>
<dbReference type="AlphaFoldDB" id="A0A4S9M003"/>
<dbReference type="EMBL" id="QZBD01000025">
    <property type="protein sequence ID" value="THY35294.1"/>
    <property type="molecule type" value="Genomic_DNA"/>
</dbReference>
<evidence type="ECO:0000256" key="1">
    <source>
        <dbReference type="SAM" id="MobiDB-lite"/>
    </source>
</evidence>
<organism evidence="2 3">
    <name type="scientific">Aureobasidium pullulans</name>
    <name type="common">Black yeast</name>
    <name type="synonym">Pullularia pullulans</name>
    <dbReference type="NCBI Taxonomy" id="5580"/>
    <lineage>
        <taxon>Eukaryota</taxon>
        <taxon>Fungi</taxon>
        <taxon>Dikarya</taxon>
        <taxon>Ascomycota</taxon>
        <taxon>Pezizomycotina</taxon>
        <taxon>Dothideomycetes</taxon>
        <taxon>Dothideomycetidae</taxon>
        <taxon>Dothideales</taxon>
        <taxon>Saccotheciaceae</taxon>
        <taxon>Aureobasidium</taxon>
    </lineage>
</organism>
<feature type="compositionally biased region" description="Polar residues" evidence="1">
    <location>
        <begin position="119"/>
        <end position="128"/>
    </location>
</feature>
<feature type="compositionally biased region" description="Polar residues" evidence="1">
    <location>
        <begin position="265"/>
        <end position="276"/>
    </location>
</feature>
<feature type="compositionally biased region" description="Polar residues" evidence="1">
    <location>
        <begin position="195"/>
        <end position="210"/>
    </location>
</feature>
<reference evidence="2 3" key="1">
    <citation type="submission" date="2018-10" db="EMBL/GenBank/DDBJ databases">
        <title>Fifty Aureobasidium pullulans genomes reveal a recombining polyextremotolerant generalist.</title>
        <authorList>
            <person name="Gostincar C."/>
            <person name="Turk M."/>
            <person name="Zajc J."/>
            <person name="Gunde-Cimerman N."/>
        </authorList>
    </citation>
    <scope>NUCLEOTIDE SEQUENCE [LARGE SCALE GENOMIC DNA]</scope>
    <source>
        <strain evidence="2 3">EXF-6604</strain>
    </source>
</reference>
<name>A0A4S9M003_AURPU</name>
<gene>
    <name evidence="2" type="ORF">D6D01_01433</name>
</gene>
<protein>
    <submittedName>
        <fullName evidence="2">Uncharacterized protein</fullName>
    </submittedName>
</protein>
<dbReference type="Proteomes" id="UP000306584">
    <property type="component" value="Unassembled WGS sequence"/>
</dbReference>